<gene>
    <name evidence="9" type="primary">rsgI</name>
    <name evidence="9" type="ORF">GCM10010954_13950</name>
</gene>
<comment type="subcellular location">
    <subcellularLocation>
        <location evidence="1">Cell membrane</location>
        <topology evidence="1">Single-pass membrane protein</topology>
    </subcellularLocation>
</comment>
<evidence type="ECO:0000256" key="6">
    <source>
        <dbReference type="SAM" id="MobiDB-lite"/>
    </source>
</evidence>
<reference evidence="9" key="1">
    <citation type="journal article" date="2014" name="Int. J. Syst. Evol. Microbiol.">
        <title>Complete genome sequence of Corynebacterium casei LMG S-19264T (=DSM 44701T), isolated from a smear-ripened cheese.</title>
        <authorList>
            <consortium name="US DOE Joint Genome Institute (JGI-PGF)"/>
            <person name="Walter F."/>
            <person name="Albersmeier A."/>
            <person name="Kalinowski J."/>
            <person name="Ruckert C."/>
        </authorList>
    </citation>
    <scope>NUCLEOTIDE SEQUENCE</scope>
    <source>
        <strain evidence="9">CGMCC 1.12153</strain>
    </source>
</reference>
<feature type="compositionally biased region" description="Polar residues" evidence="6">
    <location>
        <begin position="249"/>
        <end position="260"/>
    </location>
</feature>
<feature type="domain" description="RsgI N-terminal anti-sigma" evidence="8">
    <location>
        <begin position="2"/>
        <end position="49"/>
    </location>
</feature>
<organism evidence="9 10">
    <name type="scientific">Halobacillus andaensis</name>
    <dbReference type="NCBI Taxonomy" id="1176239"/>
    <lineage>
        <taxon>Bacteria</taxon>
        <taxon>Bacillati</taxon>
        <taxon>Bacillota</taxon>
        <taxon>Bacilli</taxon>
        <taxon>Bacillales</taxon>
        <taxon>Bacillaceae</taxon>
        <taxon>Halobacillus</taxon>
    </lineage>
</organism>
<evidence type="ECO:0000256" key="3">
    <source>
        <dbReference type="ARBA" id="ARBA00022692"/>
    </source>
</evidence>
<dbReference type="GO" id="GO:0005886">
    <property type="term" value="C:plasma membrane"/>
    <property type="evidence" value="ECO:0007669"/>
    <property type="project" value="UniProtKB-SubCell"/>
</dbReference>
<evidence type="ECO:0000256" key="2">
    <source>
        <dbReference type="ARBA" id="ARBA00022475"/>
    </source>
</evidence>
<keyword evidence="5 7" id="KW-0472">Membrane</keyword>
<protein>
    <submittedName>
        <fullName evidence="9">Anti-sigma-I factor RsgI</fullName>
    </submittedName>
</protein>
<feature type="compositionally biased region" description="Basic and acidic residues" evidence="6">
    <location>
        <begin position="297"/>
        <end position="337"/>
    </location>
</feature>
<dbReference type="RefSeq" id="WP_188376712.1">
    <property type="nucleotide sequence ID" value="NZ_BMEL01000001.1"/>
</dbReference>
<feature type="compositionally biased region" description="Basic and acidic residues" evidence="6">
    <location>
        <begin position="272"/>
        <end position="287"/>
    </location>
</feature>
<evidence type="ECO:0000256" key="7">
    <source>
        <dbReference type="SAM" id="Phobius"/>
    </source>
</evidence>
<evidence type="ECO:0000256" key="1">
    <source>
        <dbReference type="ARBA" id="ARBA00004162"/>
    </source>
</evidence>
<name>A0A917B2Z1_HALAA</name>
<keyword evidence="10" id="KW-1185">Reference proteome</keyword>
<dbReference type="InterPro" id="IPR055431">
    <property type="entry name" value="RsgI_M"/>
</dbReference>
<evidence type="ECO:0000256" key="5">
    <source>
        <dbReference type="ARBA" id="ARBA00023136"/>
    </source>
</evidence>
<proteinExistence type="predicted"/>
<keyword evidence="2" id="KW-1003">Cell membrane</keyword>
<reference evidence="9" key="2">
    <citation type="submission" date="2020-09" db="EMBL/GenBank/DDBJ databases">
        <authorList>
            <person name="Sun Q."/>
            <person name="Zhou Y."/>
        </authorList>
    </citation>
    <scope>NUCLEOTIDE SEQUENCE</scope>
    <source>
        <strain evidence="9">CGMCC 1.12153</strain>
    </source>
</reference>
<dbReference type="Proteomes" id="UP000660110">
    <property type="component" value="Unassembled WGS sequence"/>
</dbReference>
<evidence type="ECO:0000256" key="4">
    <source>
        <dbReference type="ARBA" id="ARBA00022989"/>
    </source>
</evidence>
<feature type="compositionally biased region" description="Basic and acidic residues" evidence="6">
    <location>
        <begin position="397"/>
        <end position="408"/>
    </location>
</feature>
<accession>A0A917B2Z1</accession>
<dbReference type="Pfam" id="PF12791">
    <property type="entry name" value="RsgI_N"/>
    <property type="match status" value="1"/>
</dbReference>
<dbReference type="InterPro" id="IPR024449">
    <property type="entry name" value="Anti-sigma_RsgI_N"/>
</dbReference>
<dbReference type="AlphaFoldDB" id="A0A917B2Z1"/>
<dbReference type="PROSITE" id="PS51849">
    <property type="entry name" value="RSGI_N"/>
    <property type="match status" value="1"/>
</dbReference>
<keyword evidence="4 7" id="KW-1133">Transmembrane helix</keyword>
<evidence type="ECO:0000259" key="8">
    <source>
        <dbReference type="PROSITE" id="PS51849"/>
    </source>
</evidence>
<sequence length="408" mass="46504">MRKGIVMEQNEKFTIVMASDGTFHKAKRLKRANIGMEVHFQPFKESSIKNMFLVHRMKFAAVALAILLTLFPAYFWHENNKAYAYVNVDINPSVEMEVNDQMKVLNLNPLNEEAEQMMTKIDNWKKKPASEVALQMISLSQLEGYMTSDQEVLIGVSYIKESAVDFSKAIESYLDQEMENLMLASYNVPKGVRKQAEDEDTSVNELMAESLEEESKDMNTEGDSIEDDDKAIIQSFYEENDSSEIETLPNDSSLDNNSETPFEEDLMLPNQKFERGQPELKDKKEDADPLAEGDQPSAKDKEKKGNENNNQESKKDKNNKKDREKDHPSEQKEENGKAKAKAKAKAKEESETNNNPNSDGQRTEKPKEKSTRNNENAGPKEKDDEHPSQQNNGQKGNKPDKKDNQKPH</sequence>
<feature type="transmembrane region" description="Helical" evidence="7">
    <location>
        <begin position="59"/>
        <end position="77"/>
    </location>
</feature>
<feature type="compositionally biased region" description="Basic and acidic residues" evidence="6">
    <location>
        <begin position="361"/>
        <end position="387"/>
    </location>
</feature>
<dbReference type="Pfam" id="PF23750">
    <property type="entry name" value="RsgI_M"/>
    <property type="match status" value="1"/>
</dbReference>
<feature type="region of interest" description="Disordered" evidence="6">
    <location>
        <begin position="239"/>
        <end position="408"/>
    </location>
</feature>
<evidence type="ECO:0000313" key="9">
    <source>
        <dbReference type="EMBL" id="GGF16548.1"/>
    </source>
</evidence>
<comment type="caution">
    <text evidence="9">The sequence shown here is derived from an EMBL/GenBank/DDBJ whole genome shotgun (WGS) entry which is preliminary data.</text>
</comment>
<evidence type="ECO:0000313" key="10">
    <source>
        <dbReference type="Proteomes" id="UP000660110"/>
    </source>
</evidence>
<keyword evidence="3 7" id="KW-0812">Transmembrane</keyword>
<dbReference type="EMBL" id="BMEL01000001">
    <property type="protein sequence ID" value="GGF16548.1"/>
    <property type="molecule type" value="Genomic_DNA"/>
</dbReference>